<dbReference type="InterPro" id="IPR050366">
    <property type="entry name" value="BP-dependent_transpt_permease"/>
</dbReference>
<evidence type="ECO:0000256" key="7">
    <source>
        <dbReference type="RuleBase" id="RU363032"/>
    </source>
</evidence>
<accession>A0ABP9WIF1</accession>
<evidence type="ECO:0000256" key="3">
    <source>
        <dbReference type="ARBA" id="ARBA00022475"/>
    </source>
</evidence>
<feature type="transmembrane region" description="Helical" evidence="7">
    <location>
        <begin position="257"/>
        <end position="283"/>
    </location>
</feature>
<dbReference type="InterPro" id="IPR000515">
    <property type="entry name" value="MetI-like"/>
</dbReference>
<proteinExistence type="inferred from homology"/>
<evidence type="ECO:0000256" key="5">
    <source>
        <dbReference type="ARBA" id="ARBA00022989"/>
    </source>
</evidence>
<feature type="compositionally biased region" description="Polar residues" evidence="8">
    <location>
        <begin position="1"/>
        <end position="13"/>
    </location>
</feature>
<feature type="transmembrane region" description="Helical" evidence="7">
    <location>
        <begin position="99"/>
        <end position="122"/>
    </location>
</feature>
<protein>
    <submittedName>
        <fullName evidence="10">Glutathione transport system permease protein GsiD</fullName>
    </submittedName>
</protein>
<dbReference type="PROSITE" id="PS50928">
    <property type="entry name" value="ABC_TM1"/>
    <property type="match status" value="1"/>
</dbReference>
<evidence type="ECO:0000313" key="10">
    <source>
        <dbReference type="EMBL" id="GAA5519612.1"/>
    </source>
</evidence>
<evidence type="ECO:0000259" key="9">
    <source>
        <dbReference type="PROSITE" id="PS50928"/>
    </source>
</evidence>
<comment type="subcellular location">
    <subcellularLocation>
        <location evidence="1 7">Cell membrane</location>
        <topology evidence="1 7">Multi-pass membrane protein</topology>
    </subcellularLocation>
</comment>
<feature type="domain" description="ABC transmembrane type-1" evidence="9">
    <location>
        <begin position="99"/>
        <end position="284"/>
    </location>
</feature>
<name>A0ABP9WIF1_9MICO</name>
<keyword evidence="11" id="KW-1185">Reference proteome</keyword>
<dbReference type="Gene3D" id="1.10.3720.10">
    <property type="entry name" value="MetI-like"/>
    <property type="match status" value="1"/>
</dbReference>
<feature type="region of interest" description="Disordered" evidence="8">
    <location>
        <begin position="1"/>
        <end position="26"/>
    </location>
</feature>
<feature type="transmembrane region" description="Helical" evidence="7">
    <location>
        <begin position="208"/>
        <end position="237"/>
    </location>
</feature>
<feature type="transmembrane region" description="Helical" evidence="7">
    <location>
        <begin position="134"/>
        <end position="152"/>
    </location>
</feature>
<feature type="transmembrane region" description="Helical" evidence="7">
    <location>
        <begin position="33"/>
        <end position="56"/>
    </location>
</feature>
<keyword evidence="5 7" id="KW-1133">Transmembrane helix</keyword>
<dbReference type="SUPFAM" id="SSF161098">
    <property type="entry name" value="MetI-like"/>
    <property type="match status" value="1"/>
</dbReference>
<dbReference type="InterPro" id="IPR035906">
    <property type="entry name" value="MetI-like_sf"/>
</dbReference>
<evidence type="ECO:0000256" key="2">
    <source>
        <dbReference type="ARBA" id="ARBA00022448"/>
    </source>
</evidence>
<evidence type="ECO:0000256" key="6">
    <source>
        <dbReference type="ARBA" id="ARBA00023136"/>
    </source>
</evidence>
<evidence type="ECO:0000256" key="4">
    <source>
        <dbReference type="ARBA" id="ARBA00022692"/>
    </source>
</evidence>
<keyword evidence="6 7" id="KW-0472">Membrane</keyword>
<sequence>MTQPLGASSLTTSPQPPALRGPSARRPRRRRPVLVALALLVLGIAFGAAAFGSLIFPDAMTQDILASQLPPGSPGHPLGTDELGRDVLQMSVAGARSALLGPVIVALGSMACGVVLGTLAGYQRGWIDFAVSRWTDLLLALPVLLAAIVVSGVFGGGYWVTVVLLIVLFSPSDIRIVRAGVLEQSARPYIEAAQMLSLSRWRVMFRHILPNVTSLVVTNAMLNVAFALVAFSSLSFLGVGVSPGIADWGRQLTDGRAIMFVNPAAVFMPALLIVVVAVAANLVGDWIGQRLSRVGEDVR</sequence>
<dbReference type="EMBL" id="BAABRR010000011">
    <property type="protein sequence ID" value="GAA5519612.1"/>
    <property type="molecule type" value="Genomic_DNA"/>
</dbReference>
<dbReference type="PANTHER" id="PTHR43386">
    <property type="entry name" value="OLIGOPEPTIDE TRANSPORT SYSTEM PERMEASE PROTEIN APPC"/>
    <property type="match status" value="1"/>
</dbReference>
<dbReference type="RefSeq" id="WP_286216558.1">
    <property type="nucleotide sequence ID" value="NZ_AP027736.1"/>
</dbReference>
<dbReference type="Proteomes" id="UP001426770">
    <property type="component" value="Unassembled WGS sequence"/>
</dbReference>
<evidence type="ECO:0000256" key="8">
    <source>
        <dbReference type="SAM" id="MobiDB-lite"/>
    </source>
</evidence>
<dbReference type="CDD" id="cd06261">
    <property type="entry name" value="TM_PBP2"/>
    <property type="match status" value="1"/>
</dbReference>
<evidence type="ECO:0000313" key="11">
    <source>
        <dbReference type="Proteomes" id="UP001426770"/>
    </source>
</evidence>
<comment type="caution">
    <text evidence="10">The sequence shown here is derived from an EMBL/GenBank/DDBJ whole genome shotgun (WGS) entry which is preliminary data.</text>
</comment>
<organism evidence="10 11">
    <name type="scientific">Demequina sediminis</name>
    <dbReference type="NCBI Taxonomy" id="1930058"/>
    <lineage>
        <taxon>Bacteria</taxon>
        <taxon>Bacillati</taxon>
        <taxon>Actinomycetota</taxon>
        <taxon>Actinomycetes</taxon>
        <taxon>Micrococcales</taxon>
        <taxon>Demequinaceae</taxon>
        <taxon>Demequina</taxon>
    </lineage>
</organism>
<keyword evidence="2 7" id="KW-0813">Transport</keyword>
<keyword evidence="4 7" id="KW-0812">Transmembrane</keyword>
<gene>
    <name evidence="10" type="primary">gsiD_2</name>
    <name evidence="10" type="ORF">Lsed01_02063</name>
</gene>
<reference evidence="10 11" key="1">
    <citation type="submission" date="2024-02" db="EMBL/GenBank/DDBJ databases">
        <title>Lysinimicrobium sediminis NBRC 112286.</title>
        <authorList>
            <person name="Ichikawa N."/>
            <person name="Katano-Makiyama Y."/>
            <person name="Hidaka K."/>
        </authorList>
    </citation>
    <scope>NUCLEOTIDE SEQUENCE [LARGE SCALE GENOMIC DNA]</scope>
    <source>
        <strain evidence="10 11">NBRC 112286</strain>
    </source>
</reference>
<comment type="similarity">
    <text evidence="7">Belongs to the binding-protein-dependent transport system permease family.</text>
</comment>
<dbReference type="Pfam" id="PF00528">
    <property type="entry name" value="BPD_transp_1"/>
    <property type="match status" value="1"/>
</dbReference>
<evidence type="ECO:0000256" key="1">
    <source>
        <dbReference type="ARBA" id="ARBA00004651"/>
    </source>
</evidence>
<keyword evidence="3" id="KW-1003">Cell membrane</keyword>
<dbReference type="PANTHER" id="PTHR43386:SF25">
    <property type="entry name" value="PEPTIDE ABC TRANSPORTER PERMEASE PROTEIN"/>
    <property type="match status" value="1"/>
</dbReference>